<feature type="transmembrane region" description="Helical" evidence="1">
    <location>
        <begin position="263"/>
        <end position="280"/>
    </location>
</feature>
<feature type="transmembrane region" description="Helical" evidence="1">
    <location>
        <begin position="92"/>
        <end position="114"/>
    </location>
</feature>
<feature type="transmembrane region" description="Helical" evidence="1">
    <location>
        <begin position="30"/>
        <end position="52"/>
    </location>
</feature>
<reference evidence="3 4" key="1">
    <citation type="submission" date="2019-10" db="EMBL/GenBank/DDBJ databases">
        <title>Epibacterium sp. nov., isolated from seawater.</title>
        <authorList>
            <person name="Zhang X."/>
            <person name="Li N."/>
        </authorList>
    </citation>
    <scope>NUCLEOTIDE SEQUENCE [LARGE SCALE GENOMIC DNA]</scope>
    <source>
        <strain evidence="3 4">SM1979</strain>
    </source>
</reference>
<evidence type="ECO:0000259" key="2">
    <source>
        <dbReference type="Pfam" id="PF00892"/>
    </source>
</evidence>
<dbReference type="Gene3D" id="1.10.3730.20">
    <property type="match status" value="1"/>
</dbReference>
<organism evidence="3 4">
    <name type="scientific">Tritonibacter litoralis</name>
    <dbReference type="NCBI Taxonomy" id="2662264"/>
    <lineage>
        <taxon>Bacteria</taxon>
        <taxon>Pseudomonadati</taxon>
        <taxon>Pseudomonadota</taxon>
        <taxon>Alphaproteobacteria</taxon>
        <taxon>Rhodobacterales</taxon>
        <taxon>Paracoccaceae</taxon>
        <taxon>Tritonibacter</taxon>
    </lineage>
</organism>
<dbReference type="SUPFAM" id="SSF103481">
    <property type="entry name" value="Multidrug resistance efflux transporter EmrE"/>
    <property type="match status" value="2"/>
</dbReference>
<feature type="domain" description="EamA" evidence="2">
    <location>
        <begin position="149"/>
        <end position="274"/>
    </location>
</feature>
<feature type="transmembrane region" description="Helical" evidence="1">
    <location>
        <begin position="64"/>
        <end position="86"/>
    </location>
</feature>
<keyword evidence="1" id="KW-1133">Transmembrane helix</keyword>
<dbReference type="EMBL" id="WIBF01000001">
    <property type="protein sequence ID" value="MQQ07363.1"/>
    <property type="molecule type" value="Genomic_DNA"/>
</dbReference>
<dbReference type="GO" id="GO:0016020">
    <property type="term" value="C:membrane"/>
    <property type="evidence" value="ECO:0007669"/>
    <property type="project" value="InterPro"/>
</dbReference>
<keyword evidence="4" id="KW-1185">Reference proteome</keyword>
<keyword evidence="1" id="KW-0472">Membrane</keyword>
<feature type="transmembrane region" description="Helical" evidence="1">
    <location>
        <begin position="147"/>
        <end position="164"/>
    </location>
</feature>
<dbReference type="PANTHER" id="PTHR22911:SF135">
    <property type="entry name" value="BLR4310 PROTEIN"/>
    <property type="match status" value="1"/>
</dbReference>
<dbReference type="RefSeq" id="WP_153214255.1">
    <property type="nucleotide sequence ID" value="NZ_WIBF01000001.1"/>
</dbReference>
<name>A0A843YDG3_9RHOB</name>
<dbReference type="Proteomes" id="UP000444174">
    <property type="component" value="Unassembled WGS sequence"/>
</dbReference>
<comment type="caution">
    <text evidence="3">The sequence shown here is derived from an EMBL/GenBank/DDBJ whole genome shotgun (WGS) entry which is preliminary data.</text>
</comment>
<feature type="transmembrane region" description="Helical" evidence="1">
    <location>
        <begin position="123"/>
        <end position="141"/>
    </location>
</feature>
<evidence type="ECO:0000256" key="1">
    <source>
        <dbReference type="SAM" id="Phobius"/>
    </source>
</evidence>
<feature type="transmembrane region" description="Helical" evidence="1">
    <location>
        <begin position="208"/>
        <end position="229"/>
    </location>
</feature>
<keyword evidence="1" id="KW-0812">Transmembrane</keyword>
<feature type="transmembrane region" description="Helical" evidence="1">
    <location>
        <begin position="7"/>
        <end position="24"/>
    </location>
</feature>
<evidence type="ECO:0000313" key="3">
    <source>
        <dbReference type="EMBL" id="MQQ07363.1"/>
    </source>
</evidence>
<feature type="domain" description="EamA" evidence="2">
    <location>
        <begin position="6"/>
        <end position="137"/>
    </location>
</feature>
<evidence type="ECO:0000313" key="4">
    <source>
        <dbReference type="Proteomes" id="UP000444174"/>
    </source>
</evidence>
<sequence>MNNVNGILLVLLAMVGFTIEDMFIKALSSGLAVGQILIVLGCGSGFIFASLAKVQGHDLLNPRYWSPLMILRAVAEAFAALAYATALSLLDISTVAAVFQATPLVITMGAALFLGEQVGWRRWSAIFVGFTGVMLIIRPGLDTFQPSSLLVLVAVLGVAVRDLITRRLDPSLPSTVISFQAFASVIPAGAVLIWWHGAGWSNPTGSDWAMIAGGVFFGVCGYYAIVIAMRIGDAAVVTPFRYTRLLFSILVGAIVFAERPDSLTLLGSALVICSGLYTFLRERRLLRATADAAT</sequence>
<dbReference type="AlphaFoldDB" id="A0A843YDG3"/>
<protein>
    <submittedName>
        <fullName evidence="3">EamA family transporter</fullName>
    </submittedName>
</protein>
<proteinExistence type="predicted"/>
<feature type="transmembrane region" description="Helical" evidence="1">
    <location>
        <begin position="176"/>
        <end position="196"/>
    </location>
</feature>
<dbReference type="PANTHER" id="PTHR22911">
    <property type="entry name" value="ACYL-MALONYL CONDENSING ENZYME-RELATED"/>
    <property type="match status" value="1"/>
</dbReference>
<dbReference type="Pfam" id="PF00892">
    <property type="entry name" value="EamA"/>
    <property type="match status" value="2"/>
</dbReference>
<gene>
    <name evidence="3" type="ORF">GFB49_02745</name>
</gene>
<feature type="transmembrane region" description="Helical" evidence="1">
    <location>
        <begin position="241"/>
        <end position="257"/>
    </location>
</feature>
<dbReference type="InterPro" id="IPR037185">
    <property type="entry name" value="EmrE-like"/>
</dbReference>
<dbReference type="InterPro" id="IPR000620">
    <property type="entry name" value="EamA_dom"/>
</dbReference>
<accession>A0A843YDG3</accession>